<protein>
    <submittedName>
        <fullName evidence="9">Efflux RND transporter periplasmic adaptor subunit</fullName>
    </submittedName>
</protein>
<dbReference type="GO" id="GO:0022857">
    <property type="term" value="F:transmembrane transporter activity"/>
    <property type="evidence" value="ECO:0007669"/>
    <property type="project" value="InterPro"/>
</dbReference>
<dbReference type="PANTHER" id="PTHR30158">
    <property type="entry name" value="ACRA/E-RELATED COMPONENT OF DRUG EFFLUX TRANSPORTER"/>
    <property type="match status" value="1"/>
</dbReference>
<evidence type="ECO:0000256" key="1">
    <source>
        <dbReference type="ARBA" id="ARBA00004196"/>
    </source>
</evidence>
<evidence type="ECO:0000256" key="3">
    <source>
        <dbReference type="SAM" id="Coils"/>
    </source>
</evidence>
<feature type="domain" description="Multidrug resistance protein MdtA-like beta-barrel" evidence="7">
    <location>
        <begin position="233"/>
        <end position="326"/>
    </location>
</feature>
<keyword evidence="10" id="KW-1185">Reference proteome</keyword>
<sequence>MRFSDSPSSSASLSHHLSRQVKQIYQHPAFRAIALSLPLLTLAACGKEETAHAAPGAMPPPEVNVVTVENRDLALDFEYVGQTAGSRETEVRARVAGILENRIYEEGSRVKAGDVLFQIDPGTYKTQLASAEAAAGVSEAKLNQAKREYARLSPLAAEKAISQKEFDDAKSNLETAEASYKQVLAQVNEAKLNLGYTKVVAPIAGVTGIANKSNGSLVTAADSLLTTIVQTDPVYINFSIPEADYLKVAKEVGSGKVALPGKRASNGSLAFDVQLKLADGSMFPTSGKMNFVSEKVNPATGGFDARAQVANPDGNLRPGQFVRVILAGAKRSSALAVPQRAVIDGPMGKMVFAVSSDNKLVPKPVELDGWSHGEWVVTKGLKNGERVLVDGIIKAHEPGMTVTPIAVSAKVAAATGADSIASKANTAAASKPAATKSVATKSAD</sequence>
<dbReference type="RefSeq" id="WP_186913156.1">
    <property type="nucleotide sequence ID" value="NZ_JACOFV010000013.1"/>
</dbReference>
<dbReference type="Gene3D" id="2.40.420.20">
    <property type="match status" value="1"/>
</dbReference>
<dbReference type="Proteomes" id="UP000634011">
    <property type="component" value="Unassembled WGS sequence"/>
</dbReference>
<dbReference type="Gene3D" id="2.40.50.100">
    <property type="match status" value="1"/>
</dbReference>
<dbReference type="Pfam" id="PF25876">
    <property type="entry name" value="HH_MFP_RND"/>
    <property type="match status" value="1"/>
</dbReference>
<feature type="region of interest" description="Disordered" evidence="4">
    <location>
        <begin position="422"/>
        <end position="444"/>
    </location>
</feature>
<dbReference type="GO" id="GO:0030313">
    <property type="term" value="C:cell envelope"/>
    <property type="evidence" value="ECO:0007669"/>
    <property type="project" value="UniProtKB-SubCell"/>
</dbReference>
<dbReference type="InterPro" id="IPR058624">
    <property type="entry name" value="MdtA-like_HH"/>
</dbReference>
<evidence type="ECO:0000259" key="5">
    <source>
        <dbReference type="Pfam" id="PF25876"/>
    </source>
</evidence>
<comment type="similarity">
    <text evidence="2">Belongs to the membrane fusion protein (MFP) (TC 8.A.1) family.</text>
</comment>
<evidence type="ECO:0000313" key="10">
    <source>
        <dbReference type="Proteomes" id="UP000634011"/>
    </source>
</evidence>
<evidence type="ECO:0000259" key="7">
    <source>
        <dbReference type="Pfam" id="PF25944"/>
    </source>
</evidence>
<feature type="domain" description="Multidrug resistance protein MdtA-like alpha-helical hairpin" evidence="5">
    <location>
        <begin position="127"/>
        <end position="197"/>
    </location>
</feature>
<reference evidence="9" key="1">
    <citation type="submission" date="2020-08" db="EMBL/GenBank/DDBJ databases">
        <title>Novel species isolated from subtropical streams in China.</title>
        <authorList>
            <person name="Lu H."/>
        </authorList>
    </citation>
    <scope>NUCLEOTIDE SEQUENCE</scope>
    <source>
        <strain evidence="9">KACC 12607</strain>
    </source>
</reference>
<keyword evidence="3" id="KW-0175">Coiled coil</keyword>
<dbReference type="InterPro" id="IPR006143">
    <property type="entry name" value="RND_pump_MFP"/>
</dbReference>
<dbReference type="InterPro" id="IPR058626">
    <property type="entry name" value="MdtA-like_b-barrel"/>
</dbReference>
<comment type="caution">
    <text evidence="9">The sequence shown here is derived from an EMBL/GenBank/DDBJ whole genome shotgun (WGS) entry which is preliminary data.</text>
</comment>
<dbReference type="AlphaFoldDB" id="A0A923HFR3"/>
<dbReference type="InterPro" id="IPR058627">
    <property type="entry name" value="MdtA-like_C"/>
</dbReference>
<dbReference type="SUPFAM" id="SSF111369">
    <property type="entry name" value="HlyD-like secretion proteins"/>
    <property type="match status" value="1"/>
</dbReference>
<evidence type="ECO:0000256" key="4">
    <source>
        <dbReference type="SAM" id="MobiDB-lite"/>
    </source>
</evidence>
<dbReference type="GO" id="GO:0046677">
    <property type="term" value="P:response to antibiotic"/>
    <property type="evidence" value="ECO:0007669"/>
    <property type="project" value="TreeGrafter"/>
</dbReference>
<evidence type="ECO:0000259" key="8">
    <source>
        <dbReference type="Pfam" id="PF25967"/>
    </source>
</evidence>
<accession>A0A923HFR3</accession>
<organism evidence="9 10">
    <name type="scientific">Undibacterium jejuense</name>
    <dbReference type="NCBI Taxonomy" id="1344949"/>
    <lineage>
        <taxon>Bacteria</taxon>
        <taxon>Pseudomonadati</taxon>
        <taxon>Pseudomonadota</taxon>
        <taxon>Betaproteobacteria</taxon>
        <taxon>Burkholderiales</taxon>
        <taxon>Oxalobacteraceae</taxon>
        <taxon>Undibacterium</taxon>
    </lineage>
</organism>
<feature type="domain" description="Multidrug resistance protein MdtA-like C-terminal permuted SH3" evidence="8">
    <location>
        <begin position="334"/>
        <end position="392"/>
    </location>
</feature>
<evidence type="ECO:0000313" key="9">
    <source>
        <dbReference type="EMBL" id="MBC3863206.1"/>
    </source>
</evidence>
<proteinExistence type="inferred from homology"/>
<gene>
    <name evidence="9" type="ORF">H8K32_13945</name>
</gene>
<feature type="domain" description="Multidrug resistance protein MdtA-like barrel-sandwich hybrid" evidence="6">
    <location>
        <begin position="88"/>
        <end position="227"/>
    </location>
</feature>
<dbReference type="Pfam" id="PF25967">
    <property type="entry name" value="RND-MFP_C"/>
    <property type="match status" value="1"/>
</dbReference>
<feature type="coiled-coil region" evidence="3">
    <location>
        <begin position="128"/>
        <end position="193"/>
    </location>
</feature>
<dbReference type="Pfam" id="PF25917">
    <property type="entry name" value="BSH_RND"/>
    <property type="match status" value="1"/>
</dbReference>
<dbReference type="Gene3D" id="2.40.30.170">
    <property type="match status" value="1"/>
</dbReference>
<comment type="subcellular location">
    <subcellularLocation>
        <location evidence="1">Cell envelope</location>
    </subcellularLocation>
</comment>
<dbReference type="NCBIfam" id="TIGR01730">
    <property type="entry name" value="RND_mfp"/>
    <property type="match status" value="1"/>
</dbReference>
<dbReference type="InterPro" id="IPR058625">
    <property type="entry name" value="MdtA-like_BSH"/>
</dbReference>
<evidence type="ECO:0000259" key="6">
    <source>
        <dbReference type="Pfam" id="PF25917"/>
    </source>
</evidence>
<dbReference type="GO" id="GO:0005886">
    <property type="term" value="C:plasma membrane"/>
    <property type="evidence" value="ECO:0007669"/>
    <property type="project" value="TreeGrafter"/>
</dbReference>
<dbReference type="Gene3D" id="1.10.287.470">
    <property type="entry name" value="Helix hairpin bin"/>
    <property type="match status" value="1"/>
</dbReference>
<name>A0A923HFR3_9BURK</name>
<evidence type="ECO:0000256" key="2">
    <source>
        <dbReference type="ARBA" id="ARBA00009477"/>
    </source>
</evidence>
<dbReference type="EMBL" id="JACOFV010000013">
    <property type="protein sequence ID" value="MBC3863206.1"/>
    <property type="molecule type" value="Genomic_DNA"/>
</dbReference>
<dbReference type="Pfam" id="PF25944">
    <property type="entry name" value="Beta-barrel_RND"/>
    <property type="match status" value="1"/>
</dbReference>